<protein>
    <submittedName>
        <fullName evidence="1">Uncharacterized protein</fullName>
    </submittedName>
</protein>
<sequence>MMIAPAQVEPYPEGKSSRFQSVIGWAGSGLTQACIQRYSNLLKTGADSGRILFLVRSQRQAREILERLQRENNCLVGPWRVETFLQRVGRSLADHWPQVRAGIPQLPARFEPVPLAKDLTQFLCARVCTLCPRHGEAFANIGLKEFQVWDQISSAAYIAGASGLPAEAVGSRLAQAWPEDASAPGRAEALQAMSCCVGRLWAAALELGSLDFGLQIRLFQEHILPLADFWAEWDHLIVDQAEDSCAVALEFYRQGQSHLQSQWFSYTIGGGASFTGVPEGVARFLMEQTQFQLLENSHRASKGMIRLGLKIAQVLDPQFSHPLSTPDPHCVSGTDSSELPSLQVLEGETQFAAVEVMVAQIKNLLAAGVQPSRIAILLPRMDAGVSLRLQEQLPEAWPIAPFPALIRYPLVRAVLTVAELAHPEWGTFPTLPEWRLMLGLVLGLDPIRAALLAEDTLDPVGRSLRPKTAIRQPERVGFANLERYQKLFTWLQGYRSCSARAGGPSGSPLAHFFQRLFADHLANGVTSPQEQELLQLLIEAAQRFRQAFPTETDPSFLAMIRSGQTPSSSRYEPNYSQHLVVATPVAYINRGLEADYQFWFDITNPSWSRSLWHTLYNDRVLTPDWDGGVFDPVQDLQARQQVLARTLLNLCCRNRHGLWLVRSTFNYRGEENTGILDHLILKGFRAMAPI</sequence>
<evidence type="ECO:0000313" key="2">
    <source>
        <dbReference type="Proteomes" id="UP000830835"/>
    </source>
</evidence>
<dbReference type="Gene3D" id="3.40.50.300">
    <property type="entry name" value="P-loop containing nucleotide triphosphate hydrolases"/>
    <property type="match status" value="1"/>
</dbReference>
<gene>
    <name evidence="1" type="ORF">JX360_07795</name>
</gene>
<evidence type="ECO:0000313" key="1">
    <source>
        <dbReference type="EMBL" id="MCJ2542809.1"/>
    </source>
</evidence>
<name>A0ABT0CAJ7_THEVL</name>
<keyword evidence="2" id="KW-1185">Reference proteome</keyword>
<dbReference type="RefSeq" id="WP_244350088.1">
    <property type="nucleotide sequence ID" value="NZ_JAFIRA010000016.1"/>
</dbReference>
<dbReference type="SUPFAM" id="SSF52540">
    <property type="entry name" value="P-loop containing nucleoside triphosphate hydrolases"/>
    <property type="match status" value="1"/>
</dbReference>
<reference evidence="1" key="1">
    <citation type="submission" date="2021-02" db="EMBL/GenBank/DDBJ databases">
        <title>The CRISPR/cas machinery reduction and long-range gene transfer in the hot spring cyanobacterium Synechococcus.</title>
        <authorList>
            <person name="Dvorak P."/>
            <person name="Jahodarova E."/>
            <person name="Hasler P."/>
            <person name="Poulickova A."/>
        </authorList>
    </citation>
    <scope>NUCLEOTIDE SEQUENCE</scope>
    <source>
        <strain evidence="1">Rupite</strain>
    </source>
</reference>
<dbReference type="EMBL" id="JAFIRA010000016">
    <property type="protein sequence ID" value="MCJ2542809.1"/>
    <property type="molecule type" value="Genomic_DNA"/>
</dbReference>
<comment type="caution">
    <text evidence="1">The sequence shown here is derived from an EMBL/GenBank/DDBJ whole genome shotgun (WGS) entry which is preliminary data.</text>
</comment>
<dbReference type="InterPro" id="IPR027417">
    <property type="entry name" value="P-loop_NTPase"/>
</dbReference>
<accession>A0ABT0CAJ7</accession>
<proteinExistence type="predicted"/>
<organism evidence="1 2">
    <name type="scientific">Thermostichus vulcanus str. 'Rupite'</name>
    <dbReference type="NCBI Taxonomy" id="2813851"/>
    <lineage>
        <taxon>Bacteria</taxon>
        <taxon>Bacillati</taxon>
        <taxon>Cyanobacteriota</taxon>
        <taxon>Cyanophyceae</taxon>
        <taxon>Thermostichales</taxon>
        <taxon>Thermostichaceae</taxon>
        <taxon>Thermostichus</taxon>
    </lineage>
</organism>
<dbReference type="Proteomes" id="UP000830835">
    <property type="component" value="Unassembled WGS sequence"/>
</dbReference>